<feature type="compositionally biased region" description="Polar residues" evidence="1">
    <location>
        <begin position="155"/>
        <end position="169"/>
    </location>
</feature>
<dbReference type="AlphaFoldDB" id="A0A6J6TZ95"/>
<reference evidence="2" key="1">
    <citation type="submission" date="2020-05" db="EMBL/GenBank/DDBJ databases">
        <authorList>
            <person name="Chiriac C."/>
            <person name="Salcher M."/>
            <person name="Ghai R."/>
            <person name="Kavagutti S V."/>
        </authorList>
    </citation>
    <scope>NUCLEOTIDE SEQUENCE</scope>
</reference>
<evidence type="ECO:0000256" key="1">
    <source>
        <dbReference type="SAM" id="MobiDB-lite"/>
    </source>
</evidence>
<proteinExistence type="predicted"/>
<gene>
    <name evidence="2" type="ORF">UFOPK2810_00931</name>
</gene>
<name>A0A6J6TZ95_9ZZZZ</name>
<dbReference type="EMBL" id="CAEZYZ010000146">
    <property type="protein sequence ID" value="CAB4752872.1"/>
    <property type="molecule type" value="Genomic_DNA"/>
</dbReference>
<accession>A0A6J6TZ95</accession>
<feature type="compositionally biased region" description="Polar residues" evidence="1">
    <location>
        <begin position="127"/>
        <end position="142"/>
    </location>
</feature>
<feature type="region of interest" description="Disordered" evidence="1">
    <location>
        <begin position="126"/>
        <end position="169"/>
    </location>
</feature>
<protein>
    <submittedName>
        <fullName evidence="2">Unannotated protein</fullName>
    </submittedName>
</protein>
<evidence type="ECO:0000313" key="2">
    <source>
        <dbReference type="EMBL" id="CAB4752872.1"/>
    </source>
</evidence>
<organism evidence="2">
    <name type="scientific">freshwater metagenome</name>
    <dbReference type="NCBI Taxonomy" id="449393"/>
    <lineage>
        <taxon>unclassified sequences</taxon>
        <taxon>metagenomes</taxon>
        <taxon>ecological metagenomes</taxon>
    </lineage>
</organism>
<sequence>MPRALCWWKVGNEPSPKRTPSCSTVRSVRNRRLFSKGSARSIENPAISTGQMPSTIQLAMTLPTPPPRRMPTELSPAATNMPSTSGGGPSIGSTSAVKLSGPQNRVRIPASDRLGIRSIAFSRNGVIRSQSGGIVPNANSSGAPFGCQGAATGSKRPTSMPSPSSRKYP</sequence>
<feature type="region of interest" description="Disordered" evidence="1">
    <location>
        <begin position="62"/>
        <end position="104"/>
    </location>
</feature>